<feature type="compositionally biased region" description="Basic and acidic residues" evidence="10">
    <location>
        <begin position="243"/>
        <end position="267"/>
    </location>
</feature>
<dbReference type="FunFam" id="1.10.510.10:FF:000409">
    <property type="entry name" value="CMGC/SRPK protein kinase"/>
    <property type="match status" value="1"/>
</dbReference>
<dbReference type="InterPro" id="IPR051334">
    <property type="entry name" value="SRPK"/>
</dbReference>
<feature type="compositionally biased region" description="Polar residues" evidence="10">
    <location>
        <begin position="880"/>
        <end position="894"/>
    </location>
</feature>
<evidence type="ECO:0000313" key="13">
    <source>
        <dbReference type="Proteomes" id="UP000590412"/>
    </source>
</evidence>
<keyword evidence="3" id="KW-0808">Transferase</keyword>
<evidence type="ECO:0000256" key="4">
    <source>
        <dbReference type="ARBA" id="ARBA00022741"/>
    </source>
</evidence>
<dbReference type="EMBL" id="JABWAB010000003">
    <property type="protein sequence ID" value="KAF6057578.1"/>
    <property type="molecule type" value="Genomic_DNA"/>
</dbReference>
<dbReference type="PROSITE" id="PS00108">
    <property type="entry name" value="PROTEIN_KINASE_ST"/>
    <property type="match status" value="1"/>
</dbReference>
<feature type="region of interest" description="Disordered" evidence="10">
    <location>
        <begin position="856"/>
        <end position="894"/>
    </location>
</feature>
<evidence type="ECO:0000256" key="6">
    <source>
        <dbReference type="ARBA" id="ARBA00022840"/>
    </source>
</evidence>
<dbReference type="PROSITE" id="PS50011">
    <property type="entry name" value="PROTEIN_KINASE_DOM"/>
    <property type="match status" value="1"/>
</dbReference>
<proteinExistence type="predicted"/>
<feature type="region of interest" description="Disordered" evidence="10">
    <location>
        <begin position="489"/>
        <end position="564"/>
    </location>
</feature>
<feature type="compositionally biased region" description="Polar residues" evidence="10">
    <location>
        <begin position="526"/>
        <end position="540"/>
    </location>
</feature>
<evidence type="ECO:0000256" key="10">
    <source>
        <dbReference type="SAM" id="MobiDB-lite"/>
    </source>
</evidence>
<dbReference type="InterPro" id="IPR008271">
    <property type="entry name" value="Ser/Thr_kinase_AS"/>
</dbReference>
<feature type="region of interest" description="Disordered" evidence="10">
    <location>
        <begin position="596"/>
        <end position="647"/>
    </location>
</feature>
<dbReference type="FunFam" id="3.30.200.20:FF:000076">
    <property type="entry name" value="CMGC/SRPK protein kinase"/>
    <property type="match status" value="1"/>
</dbReference>
<evidence type="ECO:0000256" key="8">
    <source>
        <dbReference type="ARBA" id="ARBA00048679"/>
    </source>
</evidence>
<dbReference type="InterPro" id="IPR000719">
    <property type="entry name" value="Prot_kinase_dom"/>
</dbReference>
<keyword evidence="6 9" id="KW-0067">ATP-binding</keyword>
<dbReference type="EC" id="2.7.11.1" evidence="1"/>
<feature type="region of interest" description="Disordered" evidence="10">
    <location>
        <begin position="49"/>
        <end position="103"/>
    </location>
</feature>
<feature type="compositionally biased region" description="Low complexity" evidence="10">
    <location>
        <begin position="81"/>
        <end position="100"/>
    </location>
</feature>
<protein>
    <recommendedName>
        <fullName evidence="1">non-specific serine/threonine protein kinase</fullName>
        <ecNumber evidence="1">2.7.11.1</ecNumber>
    </recommendedName>
</protein>
<keyword evidence="2" id="KW-0723">Serine/threonine-protein kinase</keyword>
<feature type="domain" description="Protein kinase" evidence="11">
    <location>
        <begin position="331"/>
        <end position="840"/>
    </location>
</feature>
<dbReference type="SUPFAM" id="SSF56112">
    <property type="entry name" value="Protein kinase-like (PK-like)"/>
    <property type="match status" value="1"/>
</dbReference>
<keyword evidence="5 12" id="KW-0418">Kinase</keyword>
<dbReference type="GO" id="GO:0005524">
    <property type="term" value="F:ATP binding"/>
    <property type="evidence" value="ECO:0007669"/>
    <property type="project" value="UniProtKB-UniRule"/>
</dbReference>
<feature type="compositionally biased region" description="Polar residues" evidence="10">
    <location>
        <begin position="1"/>
        <end position="20"/>
    </location>
</feature>
<feature type="region of interest" description="Disordered" evidence="10">
    <location>
        <begin position="1"/>
        <end position="25"/>
    </location>
</feature>
<evidence type="ECO:0000256" key="5">
    <source>
        <dbReference type="ARBA" id="ARBA00022777"/>
    </source>
</evidence>
<comment type="catalytic activity">
    <reaction evidence="7">
        <text>L-threonyl-[protein] + ATP = O-phospho-L-threonyl-[protein] + ADP + H(+)</text>
        <dbReference type="Rhea" id="RHEA:46608"/>
        <dbReference type="Rhea" id="RHEA-COMP:11060"/>
        <dbReference type="Rhea" id="RHEA-COMP:11605"/>
        <dbReference type="ChEBI" id="CHEBI:15378"/>
        <dbReference type="ChEBI" id="CHEBI:30013"/>
        <dbReference type="ChEBI" id="CHEBI:30616"/>
        <dbReference type="ChEBI" id="CHEBI:61977"/>
        <dbReference type="ChEBI" id="CHEBI:456216"/>
        <dbReference type="EC" id="2.7.11.1"/>
    </reaction>
</comment>
<evidence type="ECO:0000256" key="2">
    <source>
        <dbReference type="ARBA" id="ARBA00022527"/>
    </source>
</evidence>
<keyword evidence="4 9" id="KW-0547">Nucleotide-binding</keyword>
<dbReference type="InterPro" id="IPR017441">
    <property type="entry name" value="Protein_kinase_ATP_BS"/>
</dbReference>
<name>A0A8X7TCU9_CANPA</name>
<dbReference type="PROSITE" id="PS00107">
    <property type="entry name" value="PROTEIN_KINASE_ATP"/>
    <property type="match status" value="1"/>
</dbReference>
<evidence type="ECO:0000313" key="12">
    <source>
        <dbReference type="EMBL" id="KAF6057578.1"/>
    </source>
</evidence>
<organism evidence="12 13">
    <name type="scientific">Candida parapsilosis</name>
    <name type="common">Yeast</name>
    <dbReference type="NCBI Taxonomy" id="5480"/>
    <lineage>
        <taxon>Eukaryota</taxon>
        <taxon>Fungi</taxon>
        <taxon>Dikarya</taxon>
        <taxon>Ascomycota</taxon>
        <taxon>Saccharomycotina</taxon>
        <taxon>Pichiomycetes</taxon>
        <taxon>Debaryomycetaceae</taxon>
        <taxon>Candida/Lodderomyces clade</taxon>
        <taxon>Candida</taxon>
    </lineage>
</organism>
<dbReference type="Pfam" id="PF00069">
    <property type="entry name" value="Pkinase"/>
    <property type="match status" value="2"/>
</dbReference>
<dbReference type="Gene3D" id="1.10.510.10">
    <property type="entry name" value="Transferase(Phosphotransferase) domain 1"/>
    <property type="match status" value="1"/>
</dbReference>
<dbReference type="GO" id="GO:0030447">
    <property type="term" value="P:filamentous growth"/>
    <property type="evidence" value="ECO:0007669"/>
    <property type="project" value="UniProtKB-ARBA"/>
</dbReference>
<dbReference type="SMART" id="SM00220">
    <property type="entry name" value="S_TKc"/>
    <property type="match status" value="1"/>
</dbReference>
<feature type="compositionally biased region" description="Low complexity" evidence="10">
    <location>
        <begin position="500"/>
        <end position="509"/>
    </location>
</feature>
<dbReference type="GO" id="GO:0005634">
    <property type="term" value="C:nucleus"/>
    <property type="evidence" value="ECO:0007669"/>
    <property type="project" value="TreeGrafter"/>
</dbReference>
<dbReference type="Proteomes" id="UP000590412">
    <property type="component" value="Unassembled WGS sequence"/>
</dbReference>
<evidence type="ECO:0000256" key="7">
    <source>
        <dbReference type="ARBA" id="ARBA00047899"/>
    </source>
</evidence>
<evidence type="ECO:0000256" key="3">
    <source>
        <dbReference type="ARBA" id="ARBA00022679"/>
    </source>
</evidence>
<evidence type="ECO:0000256" key="9">
    <source>
        <dbReference type="PROSITE-ProRule" id="PRU10141"/>
    </source>
</evidence>
<sequence>MPNTKSKLSLAIQQADNSAAKQDHHSDLYHNHQQHQYSQHHHHHNYIQQSISSQHSSHEGQEHYNNNDSTPKKRHHFRTKSGGSTQSGNSNQGNGHNGNNVDITINANNTFAESQNGHSFKPVPSPSLLPNLIQHSSPYISTTASSVKHFKPELSPLKTTFDEEKRHSIIESQLESQYDDEGAVWDEFKQPQGNDDDDEYELEVKSSKSRSLLHHQYNQSKDLDQKKKRKKDWSHSTLGDSEVESKVDEGQKYSLQEREYHSSEKSKNVKTGNRDEDDVDDKVDDDDEEEDEDEEDEEAAVNPAEEEDLKDYVPGGYHPCFIGEEYKNGKYTLVRKLGWGHFSTVWLARDNDKQCHVAVKVVRSAKHYTETAIDEIKLLDKVTTSDIQHPGHQHVIQLLDTFTHKGPNGIHVVMVFEVLGENLLGLIRRYKHRGIPIVFVKQIAKQLLSALDFLHRKCGVIHTDLKPENVLIEIGDVEQIVRMVEQENKERKLQRKLSKSSKTSTANSSYGNIKDSEQLNHRAKSKPSTSVASPTNQIVSPSLGRSGRRSRRQTLITGSQPLPSPLRAFNKSFTNIYGFSTTTNTPIKSLSINNSTVNATTTDSPIPLSSTAERHDEDRDDIDHDGTLNNSLSSMSISNSNSYQPVNVNPMQIPNDSNFRLDDSSTNFDDVINEDELISVKIADLGNACWTNHHFTDEIQTRQYRAPEVLLGYHWGCSSDLWSFASLIFELLTGDYLFDPRDGKSYSKDDDHIAQIIELLGPFPRMMIKESFYGRDFFNSRFEMRRISKLKPWGLKDVLVEKYKFSISDSIEIADFLLPMLQLQPEERADAGGMINHPWLRDALALENVVLERPVGGSGEDIPGWSKELPPPQSSGRGGSKNSLSGIQQKFDTR</sequence>
<feature type="compositionally biased region" description="Polar residues" evidence="10">
    <location>
        <begin position="596"/>
        <end position="611"/>
    </location>
</feature>
<comment type="catalytic activity">
    <reaction evidence="8">
        <text>L-seryl-[protein] + ATP = O-phospho-L-seryl-[protein] + ADP + H(+)</text>
        <dbReference type="Rhea" id="RHEA:17989"/>
        <dbReference type="Rhea" id="RHEA-COMP:9863"/>
        <dbReference type="Rhea" id="RHEA-COMP:11604"/>
        <dbReference type="ChEBI" id="CHEBI:15378"/>
        <dbReference type="ChEBI" id="CHEBI:29999"/>
        <dbReference type="ChEBI" id="CHEBI:30616"/>
        <dbReference type="ChEBI" id="CHEBI:83421"/>
        <dbReference type="ChEBI" id="CHEBI:456216"/>
        <dbReference type="EC" id="2.7.11.1"/>
    </reaction>
</comment>
<dbReference type="Gene3D" id="3.30.200.20">
    <property type="entry name" value="Phosphorylase Kinase, domain 1"/>
    <property type="match status" value="1"/>
</dbReference>
<evidence type="ECO:0000259" key="11">
    <source>
        <dbReference type="PROSITE" id="PS50011"/>
    </source>
</evidence>
<dbReference type="GO" id="GO:0050684">
    <property type="term" value="P:regulation of mRNA processing"/>
    <property type="evidence" value="ECO:0007669"/>
    <property type="project" value="TreeGrafter"/>
</dbReference>
<dbReference type="GO" id="GO:0005737">
    <property type="term" value="C:cytoplasm"/>
    <property type="evidence" value="ECO:0007669"/>
    <property type="project" value="TreeGrafter"/>
</dbReference>
<feature type="compositionally biased region" description="Basic and acidic residues" evidence="10">
    <location>
        <begin position="612"/>
        <end position="626"/>
    </location>
</feature>
<reference evidence="12" key="1">
    <citation type="submission" date="2020-03" db="EMBL/GenBank/DDBJ databases">
        <title>FDA dAtabase for Regulatory Grade micrObial Sequences (FDA-ARGOS): Supporting development and validation of Infectious Disease Dx tests.</title>
        <authorList>
            <person name="Campos J."/>
            <person name="Goldberg B."/>
            <person name="Tallon L."/>
            <person name="Sadzewicz L."/>
            <person name="Vavikolanu K."/>
            <person name="Mehta A."/>
            <person name="Aluvathingal J."/>
            <person name="Nadendla S."/>
            <person name="Nandy P."/>
            <person name="Geyer C."/>
            <person name="Yan Y."/>
            <person name="Sichtig H."/>
        </authorList>
    </citation>
    <scope>NUCLEOTIDE SEQUENCE [LARGE SCALE GENOMIC DNA]</scope>
    <source>
        <strain evidence="12">FDAARGOS_652</strain>
    </source>
</reference>
<feature type="compositionally biased region" description="Low complexity" evidence="10">
    <location>
        <begin position="629"/>
        <end position="642"/>
    </location>
</feature>
<dbReference type="OrthoDB" id="2649at2759"/>
<comment type="caution">
    <text evidence="12">The sequence shown here is derived from an EMBL/GenBank/DDBJ whole genome shotgun (WGS) entry which is preliminary data.</text>
</comment>
<dbReference type="PANTHER" id="PTHR47634">
    <property type="entry name" value="PROTEIN KINASE DOMAIN-CONTAINING PROTEIN-RELATED"/>
    <property type="match status" value="1"/>
</dbReference>
<dbReference type="InterPro" id="IPR011009">
    <property type="entry name" value="Kinase-like_dom_sf"/>
</dbReference>
<evidence type="ECO:0000256" key="1">
    <source>
        <dbReference type="ARBA" id="ARBA00012513"/>
    </source>
</evidence>
<feature type="compositionally biased region" description="Acidic residues" evidence="10">
    <location>
        <begin position="275"/>
        <end position="309"/>
    </location>
</feature>
<feature type="binding site" evidence="9">
    <location>
        <position position="360"/>
    </location>
    <ligand>
        <name>ATP</name>
        <dbReference type="ChEBI" id="CHEBI:30616"/>
    </ligand>
</feature>
<dbReference type="PANTHER" id="PTHR47634:SF9">
    <property type="entry name" value="PROTEIN KINASE DOMAIN-CONTAINING PROTEIN-RELATED"/>
    <property type="match status" value="1"/>
</dbReference>
<dbReference type="GO" id="GO:0000245">
    <property type="term" value="P:spliceosomal complex assembly"/>
    <property type="evidence" value="ECO:0007669"/>
    <property type="project" value="TreeGrafter"/>
</dbReference>
<gene>
    <name evidence="12" type="ORF">FOB60_002133</name>
</gene>
<accession>A0A8X7TCU9</accession>
<dbReference type="GO" id="GO:0004674">
    <property type="term" value="F:protein serine/threonine kinase activity"/>
    <property type="evidence" value="ECO:0007669"/>
    <property type="project" value="UniProtKB-KW"/>
</dbReference>
<feature type="region of interest" description="Disordered" evidence="10">
    <location>
        <begin position="189"/>
        <end position="313"/>
    </location>
</feature>
<dbReference type="AlphaFoldDB" id="A0A8X7TCU9"/>